<feature type="domain" description="RNA 2-O ribose methyltransferase substrate binding" evidence="7">
    <location>
        <begin position="6"/>
        <end position="81"/>
    </location>
</feature>
<evidence type="ECO:0000256" key="6">
    <source>
        <dbReference type="HAMAP-Rule" id="MF_01887"/>
    </source>
</evidence>
<feature type="binding site" evidence="6">
    <location>
        <position position="217"/>
    </location>
    <ligand>
        <name>S-adenosyl-L-methionine</name>
        <dbReference type="ChEBI" id="CHEBI:59789"/>
    </ligand>
</feature>
<dbReference type="EMBL" id="CAKLPX010000001">
    <property type="protein sequence ID" value="CAH0991593.1"/>
    <property type="molecule type" value="Genomic_DNA"/>
</dbReference>
<evidence type="ECO:0000256" key="4">
    <source>
        <dbReference type="ARBA" id="ARBA00022679"/>
    </source>
</evidence>
<organism evidence="8 9">
    <name type="scientific">Sinobacterium norvegicum</name>
    <dbReference type="NCBI Taxonomy" id="1641715"/>
    <lineage>
        <taxon>Bacteria</taxon>
        <taxon>Pseudomonadati</taxon>
        <taxon>Pseudomonadota</taxon>
        <taxon>Gammaproteobacteria</taxon>
        <taxon>Cellvibrionales</taxon>
        <taxon>Spongiibacteraceae</taxon>
        <taxon>Sinobacterium</taxon>
    </lineage>
</organism>
<comment type="subcellular location">
    <subcellularLocation>
        <location evidence="6">Cytoplasm</location>
    </subcellularLocation>
</comment>
<reference evidence="8" key="1">
    <citation type="submission" date="2021-12" db="EMBL/GenBank/DDBJ databases">
        <authorList>
            <person name="Rodrigo-Torres L."/>
            <person name="Arahal R. D."/>
            <person name="Lucena T."/>
        </authorList>
    </citation>
    <scope>NUCLEOTIDE SEQUENCE</scope>
    <source>
        <strain evidence="8">CECT 8267</strain>
    </source>
</reference>
<dbReference type="InterPro" id="IPR013123">
    <property type="entry name" value="SpoU_subst-bd"/>
</dbReference>
<evidence type="ECO:0000256" key="3">
    <source>
        <dbReference type="ARBA" id="ARBA00022603"/>
    </source>
</evidence>
<dbReference type="InterPro" id="IPR004441">
    <property type="entry name" value="rRNA_MeTrfase_TrmH"/>
</dbReference>
<feature type="binding site" evidence="6">
    <location>
        <position position="197"/>
    </location>
    <ligand>
        <name>S-adenosyl-L-methionine</name>
        <dbReference type="ChEBI" id="CHEBI:59789"/>
    </ligand>
</feature>
<dbReference type="InterPro" id="IPR029064">
    <property type="entry name" value="Ribosomal_eL30-like_sf"/>
</dbReference>
<dbReference type="NCBIfam" id="TIGR00186">
    <property type="entry name" value="rRNA_methyl_3"/>
    <property type="match status" value="1"/>
</dbReference>
<comment type="similarity">
    <text evidence="6">Belongs to the class IV-like SAM-binding methyltransferase superfamily. RNA methyltransferase TrmH family. RlmB subfamily.</text>
</comment>
<dbReference type="InterPro" id="IPR029026">
    <property type="entry name" value="tRNA_m1G_MTases_N"/>
</dbReference>
<dbReference type="EC" id="2.1.1.185" evidence="6"/>
<dbReference type="PANTHER" id="PTHR46429:SF1">
    <property type="entry name" value="23S RRNA (GUANOSINE-2'-O-)-METHYLTRANSFERASE RLMB"/>
    <property type="match status" value="1"/>
</dbReference>
<sequence>MSEFDTVFGIHAVTTLLNKQPQRVRRVMLQDGRDDQRLEKVVEAAKIAGIKLDRVKRRELDELVRGKHQGVVAVCEMAKGFSEDYLKTILESNSEPLFLVLDGVTDPHNLGALLRTADASGVAAVIAPKDNSVGLTSVVAKVACGAAETVPFITVTNLKRTLNWLQQQGCWVVGTAGEATESIYQTDMTGSRVLVMGAEGDGMRRLTKECCDYLAYIPMAGSVSSLNVSVAAGVCLFEAVRQRSS</sequence>
<dbReference type="CDD" id="cd18103">
    <property type="entry name" value="SpoU-like_RlmB"/>
    <property type="match status" value="1"/>
</dbReference>
<dbReference type="SUPFAM" id="SSF55315">
    <property type="entry name" value="L30e-like"/>
    <property type="match status" value="1"/>
</dbReference>
<evidence type="ECO:0000256" key="5">
    <source>
        <dbReference type="ARBA" id="ARBA00022691"/>
    </source>
</evidence>
<evidence type="ECO:0000259" key="7">
    <source>
        <dbReference type="SMART" id="SM00967"/>
    </source>
</evidence>
<dbReference type="SMART" id="SM00967">
    <property type="entry name" value="SpoU_sub_bind"/>
    <property type="match status" value="1"/>
</dbReference>
<dbReference type="Pfam" id="PF00588">
    <property type="entry name" value="SpoU_methylase"/>
    <property type="match status" value="1"/>
</dbReference>
<comment type="caution">
    <text evidence="8">The sequence shown here is derived from an EMBL/GenBank/DDBJ whole genome shotgun (WGS) entry which is preliminary data.</text>
</comment>
<comment type="catalytic activity">
    <reaction evidence="6">
        <text>guanosine(2251) in 23S rRNA + S-adenosyl-L-methionine = 2'-O-methylguanosine(2251) in 23S rRNA + S-adenosyl-L-homocysteine + H(+)</text>
        <dbReference type="Rhea" id="RHEA:24140"/>
        <dbReference type="Rhea" id="RHEA-COMP:10239"/>
        <dbReference type="Rhea" id="RHEA-COMP:10241"/>
        <dbReference type="ChEBI" id="CHEBI:15378"/>
        <dbReference type="ChEBI" id="CHEBI:57856"/>
        <dbReference type="ChEBI" id="CHEBI:59789"/>
        <dbReference type="ChEBI" id="CHEBI:74269"/>
        <dbReference type="ChEBI" id="CHEBI:74445"/>
        <dbReference type="EC" id="2.1.1.185"/>
    </reaction>
</comment>
<keyword evidence="9" id="KW-1185">Reference proteome</keyword>
<dbReference type="SUPFAM" id="SSF75217">
    <property type="entry name" value="alpha/beta knot"/>
    <property type="match status" value="1"/>
</dbReference>
<dbReference type="InterPro" id="IPR029028">
    <property type="entry name" value="Alpha/beta_knot_MTases"/>
</dbReference>
<feature type="binding site" evidence="6">
    <location>
        <position position="226"/>
    </location>
    <ligand>
        <name>S-adenosyl-L-methionine</name>
        <dbReference type="ChEBI" id="CHEBI:59789"/>
    </ligand>
</feature>
<evidence type="ECO:0000256" key="2">
    <source>
        <dbReference type="ARBA" id="ARBA00022552"/>
    </source>
</evidence>
<dbReference type="Pfam" id="PF08032">
    <property type="entry name" value="SpoU_sub_bind"/>
    <property type="match status" value="1"/>
</dbReference>
<dbReference type="Gene3D" id="3.40.1280.10">
    <property type="match status" value="1"/>
</dbReference>
<dbReference type="InterPro" id="IPR001537">
    <property type="entry name" value="SpoU_MeTrfase"/>
</dbReference>
<dbReference type="RefSeq" id="WP_237444238.1">
    <property type="nucleotide sequence ID" value="NZ_CAKLPX010000001.1"/>
</dbReference>
<evidence type="ECO:0000313" key="9">
    <source>
        <dbReference type="Proteomes" id="UP000838100"/>
    </source>
</evidence>
<dbReference type="HAMAP" id="MF_01887">
    <property type="entry name" value="23SrRNA_methyltr_B"/>
    <property type="match status" value="1"/>
</dbReference>
<dbReference type="GO" id="GO:0032259">
    <property type="term" value="P:methylation"/>
    <property type="evidence" value="ECO:0007669"/>
    <property type="project" value="UniProtKB-KW"/>
</dbReference>
<keyword evidence="3 6" id="KW-0489">Methyltransferase</keyword>
<dbReference type="InterPro" id="IPR024915">
    <property type="entry name" value="23S_rRNA_MeTrfase_RlmB"/>
</dbReference>
<name>A0ABM9AEG5_9GAMM</name>
<accession>A0ABM9AEG5</accession>
<keyword evidence="4 6" id="KW-0808">Transferase</keyword>
<gene>
    <name evidence="8" type="primary">rlmB_1</name>
    <name evidence="6" type="synonym">rlmB</name>
    <name evidence="8" type="ORF">SIN8267_01702</name>
</gene>
<proteinExistence type="inferred from homology"/>
<evidence type="ECO:0000256" key="1">
    <source>
        <dbReference type="ARBA" id="ARBA00022490"/>
    </source>
</evidence>
<comment type="function">
    <text evidence="6">Specifically methylates the ribose of guanosine 2251 in 23S rRNA.</text>
</comment>
<keyword evidence="1 6" id="KW-0963">Cytoplasm</keyword>
<dbReference type="GO" id="GO:0008168">
    <property type="term" value="F:methyltransferase activity"/>
    <property type="evidence" value="ECO:0007669"/>
    <property type="project" value="UniProtKB-KW"/>
</dbReference>
<dbReference type="Gene3D" id="3.30.1330.30">
    <property type="match status" value="1"/>
</dbReference>
<protein>
    <recommendedName>
        <fullName evidence="6">23S rRNA (guanosine-2'-O-)-methyltransferase RlmB</fullName>
        <ecNumber evidence="6">2.1.1.185</ecNumber>
    </recommendedName>
    <alternativeName>
        <fullName evidence="6">23S rRNA (guanosine2251 2'-O)-methyltransferase</fullName>
    </alternativeName>
    <alternativeName>
        <fullName evidence="6">23S rRNA Gm2251 2'-O-methyltransferase</fullName>
    </alternativeName>
</protein>
<keyword evidence="5 6" id="KW-0949">S-adenosyl-L-methionine</keyword>
<dbReference type="Proteomes" id="UP000838100">
    <property type="component" value="Unassembled WGS sequence"/>
</dbReference>
<evidence type="ECO:0000313" key="8">
    <source>
        <dbReference type="EMBL" id="CAH0991593.1"/>
    </source>
</evidence>
<keyword evidence="2 6" id="KW-0698">rRNA processing</keyword>
<dbReference type="PANTHER" id="PTHR46429">
    <property type="entry name" value="23S RRNA (GUANOSINE-2'-O-)-METHYLTRANSFERASE RLMB"/>
    <property type="match status" value="1"/>
</dbReference>